<keyword evidence="1" id="KW-0732">Signal</keyword>
<reference evidence="2 3" key="1">
    <citation type="submission" date="2017-02" db="EMBL/GenBank/DDBJ databases">
        <authorList>
            <person name="Peterson S.W."/>
        </authorList>
    </citation>
    <scope>NUCLEOTIDE SEQUENCE [LARGE SCALE GENOMIC DNA]</scope>
    <source>
        <strain evidence="2 3">DSM 16080</strain>
    </source>
</reference>
<sequence>MNSKQIRIFIAALCLLLLGACAMHKGEVIPQLSYEQQLVDGSAKAVREMRVASRPRTFDYALDWAQGVLIFPSYKKQHWLSRVEGRDGVLVVRDEQGKWSQPAFYNINNDGDGPQHVMQAGMLIYVFFDRELLLDGLSSGYRLPEDIGMVVSHGNGTAEDFNLAEDLSVLLFVDSPGEPLEGSFLTGWISARATPNEAYYGTDPVAPATLDTPASPENILLKGWFAPRPVTHLHEALNNVPLPDQDADLAMAASGM</sequence>
<proteinExistence type="predicted"/>
<dbReference type="AlphaFoldDB" id="A0A1T4WJP4"/>
<evidence type="ECO:0000313" key="3">
    <source>
        <dbReference type="Proteomes" id="UP000190027"/>
    </source>
</evidence>
<name>A0A1T4WJP4_9BACT</name>
<feature type="chain" id="PRO_5012301275" evidence="1">
    <location>
        <begin position="26"/>
        <end position="256"/>
    </location>
</feature>
<dbReference type="RefSeq" id="WP_144019171.1">
    <property type="nucleotide sequence ID" value="NZ_FUYC01000003.1"/>
</dbReference>
<evidence type="ECO:0000256" key="1">
    <source>
        <dbReference type="SAM" id="SignalP"/>
    </source>
</evidence>
<protein>
    <submittedName>
        <fullName evidence="2">Uncharacterized protein</fullName>
    </submittedName>
</protein>
<evidence type="ECO:0000313" key="2">
    <source>
        <dbReference type="EMBL" id="SKA77397.1"/>
    </source>
</evidence>
<organism evidence="2 3">
    <name type="scientific">Paucidesulfovibrio gracilis DSM 16080</name>
    <dbReference type="NCBI Taxonomy" id="1121449"/>
    <lineage>
        <taxon>Bacteria</taxon>
        <taxon>Pseudomonadati</taxon>
        <taxon>Thermodesulfobacteriota</taxon>
        <taxon>Desulfovibrionia</taxon>
        <taxon>Desulfovibrionales</taxon>
        <taxon>Desulfovibrionaceae</taxon>
        <taxon>Paucidesulfovibrio</taxon>
    </lineage>
</organism>
<gene>
    <name evidence="2" type="ORF">SAMN02745704_00979</name>
</gene>
<keyword evidence="3" id="KW-1185">Reference proteome</keyword>
<dbReference type="STRING" id="1121449.SAMN02745704_00979"/>
<dbReference type="PROSITE" id="PS51257">
    <property type="entry name" value="PROKAR_LIPOPROTEIN"/>
    <property type="match status" value="1"/>
</dbReference>
<dbReference type="Proteomes" id="UP000190027">
    <property type="component" value="Unassembled WGS sequence"/>
</dbReference>
<dbReference type="OrthoDB" id="9782434at2"/>
<accession>A0A1T4WJP4</accession>
<dbReference type="EMBL" id="FUYC01000003">
    <property type="protein sequence ID" value="SKA77397.1"/>
    <property type="molecule type" value="Genomic_DNA"/>
</dbReference>
<feature type="signal peptide" evidence="1">
    <location>
        <begin position="1"/>
        <end position="25"/>
    </location>
</feature>